<reference evidence="2" key="1">
    <citation type="submission" date="2019-08" db="EMBL/GenBank/DDBJ databases">
        <title>The improved chromosome-level genome for the pearl oyster Pinctada fucata martensii using PacBio sequencing and Hi-C.</title>
        <authorList>
            <person name="Zheng Z."/>
        </authorList>
    </citation>
    <scope>NUCLEOTIDE SEQUENCE</scope>
    <source>
        <strain evidence="2">ZZ-2019</strain>
        <tissue evidence="2">Adductor muscle</tissue>
    </source>
</reference>
<feature type="compositionally biased region" description="Low complexity" evidence="1">
    <location>
        <begin position="177"/>
        <end position="203"/>
    </location>
</feature>
<feature type="region of interest" description="Disordered" evidence="1">
    <location>
        <begin position="177"/>
        <end position="209"/>
    </location>
</feature>
<evidence type="ECO:0000313" key="2">
    <source>
        <dbReference type="EMBL" id="KAK3086897.1"/>
    </source>
</evidence>
<organism evidence="2 3">
    <name type="scientific">Pinctada imbricata</name>
    <name type="common">Atlantic pearl-oyster</name>
    <name type="synonym">Pinctada martensii</name>
    <dbReference type="NCBI Taxonomy" id="66713"/>
    <lineage>
        <taxon>Eukaryota</taxon>
        <taxon>Metazoa</taxon>
        <taxon>Spiralia</taxon>
        <taxon>Lophotrochozoa</taxon>
        <taxon>Mollusca</taxon>
        <taxon>Bivalvia</taxon>
        <taxon>Autobranchia</taxon>
        <taxon>Pteriomorphia</taxon>
        <taxon>Pterioida</taxon>
        <taxon>Pterioidea</taxon>
        <taxon>Pteriidae</taxon>
        <taxon>Pinctada</taxon>
    </lineage>
</organism>
<proteinExistence type="predicted"/>
<evidence type="ECO:0000256" key="1">
    <source>
        <dbReference type="SAM" id="MobiDB-lite"/>
    </source>
</evidence>
<protein>
    <submittedName>
        <fullName evidence="2">Uncharacterized protein</fullName>
    </submittedName>
</protein>
<gene>
    <name evidence="2" type="ORF">FSP39_025081</name>
</gene>
<name>A0AA88XKD1_PINIB</name>
<dbReference type="EMBL" id="VSWD01000012">
    <property type="protein sequence ID" value="KAK3086897.1"/>
    <property type="molecule type" value="Genomic_DNA"/>
</dbReference>
<accession>A0AA88XKD1</accession>
<comment type="caution">
    <text evidence="2">The sequence shown here is derived from an EMBL/GenBank/DDBJ whole genome shotgun (WGS) entry which is preliminary data.</text>
</comment>
<feature type="region of interest" description="Disordered" evidence="1">
    <location>
        <begin position="282"/>
        <end position="306"/>
    </location>
</feature>
<feature type="region of interest" description="Disordered" evidence="1">
    <location>
        <begin position="466"/>
        <end position="486"/>
    </location>
</feature>
<feature type="compositionally biased region" description="Polar residues" evidence="1">
    <location>
        <begin position="466"/>
        <end position="479"/>
    </location>
</feature>
<sequence length="508" mass="55769">MDGCKIQPGSNLGGSVETKLKVGTEESFLDRVQECYEGVVDYVSAWRKFDGAGTYLLDSLQAGLQNSGYEMLGQETSKTFKEIHCNNNGVNPGGKIKEMEKLLIGLKSHLEVTEQADKTHSQLQQVLCQCVLLFLRVQSDYHTMCSNAIASLLQVLFQVYTNTENKSVLQQMSDLDLLPQPSRHSPSRSPNLLKKKSPSSSPKVQAKHGSRKSSFFSLFEKKMPSEESKSAFYVDLEKPSCSQSDSLMDSRTNQSDVLIQIGLDPVQEDESGLDVALPSYIDKNSLTPKSSSSSGEQRTKSPLATEEDLDSVINLLSGFSGPSNYMQSIPENNMQLRVPSTFSSRTPSPRELDESMKIGQGRQQRLSDGALDLTGVGHARGYTWPHRSSLPSGCLHPQIKYPDYTVANSNLPRRYSNEFGAHARSTSPGYPVYPGVGNFSSGFQYGTHEGPYSSSRTWPFVPLSSQGSDTVNSSWSAVQDSDDMSDDSSCGEQFFAVGLDLVQAMDSK</sequence>
<keyword evidence="3" id="KW-1185">Reference proteome</keyword>
<dbReference type="Proteomes" id="UP001186944">
    <property type="component" value="Unassembled WGS sequence"/>
</dbReference>
<dbReference type="AlphaFoldDB" id="A0AA88XKD1"/>
<evidence type="ECO:0000313" key="3">
    <source>
        <dbReference type="Proteomes" id="UP001186944"/>
    </source>
</evidence>